<evidence type="ECO:0000313" key="5">
    <source>
        <dbReference type="EMBL" id="GLO68393.1"/>
    </source>
</evidence>
<organism evidence="5 6">
    <name type="scientific">Oceanobacillus kimchii</name>
    <dbReference type="NCBI Taxonomy" id="746691"/>
    <lineage>
        <taxon>Bacteria</taxon>
        <taxon>Bacillati</taxon>
        <taxon>Bacillota</taxon>
        <taxon>Bacilli</taxon>
        <taxon>Bacillales</taxon>
        <taxon>Bacillaceae</taxon>
        <taxon>Oceanobacillus</taxon>
    </lineage>
</organism>
<feature type="domain" description="HTH araC/xylS-type" evidence="4">
    <location>
        <begin position="109"/>
        <end position="207"/>
    </location>
</feature>
<dbReference type="PROSITE" id="PS00041">
    <property type="entry name" value="HTH_ARAC_FAMILY_1"/>
    <property type="match status" value="1"/>
</dbReference>
<gene>
    <name evidence="5" type="ORF">MACH08_41770</name>
</gene>
<dbReference type="InterPro" id="IPR020449">
    <property type="entry name" value="Tscrpt_reg_AraC-type_HTH"/>
</dbReference>
<keyword evidence="3" id="KW-0804">Transcription</keyword>
<reference evidence="5 6" key="1">
    <citation type="submission" date="2023-02" db="EMBL/GenBank/DDBJ databases">
        <title>Oceanobacillus kimchii IFOP_LL358 isolated form Alexandrium catenella lab strain.</title>
        <authorList>
            <person name="Gajardo G."/>
            <person name="Ueki S."/>
            <person name="Maruyama F."/>
        </authorList>
    </citation>
    <scope>NUCLEOTIDE SEQUENCE [LARGE SCALE GENOMIC DNA]</scope>
    <source>
        <strain evidence="5 6">IFOP_LL358</strain>
    </source>
</reference>
<keyword evidence="1" id="KW-0805">Transcription regulation</keyword>
<dbReference type="PROSITE" id="PS01124">
    <property type="entry name" value="HTH_ARAC_FAMILY_2"/>
    <property type="match status" value="1"/>
</dbReference>
<dbReference type="Gene3D" id="1.10.10.60">
    <property type="entry name" value="Homeodomain-like"/>
    <property type="match status" value="2"/>
</dbReference>
<evidence type="ECO:0000256" key="1">
    <source>
        <dbReference type="ARBA" id="ARBA00023015"/>
    </source>
</evidence>
<keyword evidence="6" id="KW-1185">Reference proteome</keyword>
<comment type="caution">
    <text evidence="5">The sequence shown here is derived from an EMBL/GenBank/DDBJ whole genome shotgun (WGS) entry which is preliminary data.</text>
</comment>
<evidence type="ECO:0000313" key="6">
    <source>
        <dbReference type="Proteomes" id="UP001275436"/>
    </source>
</evidence>
<sequence>MGVKFTVLHDSNNIFDNKEKFFLKKLKVILINDFSFFKNKKIRDYKMLIVLEGDTNDGESVFKKFEQQHIPLIRVSRVPKDDIFELVFNIINVQIDFNELTHISNDKIIEALIYIEKNLQDSDLNLKKVSNHLFLNTSYFSRFFSEVMGVGFKDYLIKLRISKGKQLLQKGYTVTEVCMAIGYTNLSYFSKVFKKEVGINPSDYRKRYHFFNKEDKDAKKIL</sequence>
<dbReference type="InterPro" id="IPR018062">
    <property type="entry name" value="HTH_AraC-typ_CS"/>
</dbReference>
<dbReference type="PANTHER" id="PTHR43280:SF2">
    <property type="entry name" value="HTH-TYPE TRANSCRIPTIONAL REGULATOR EXSA"/>
    <property type="match status" value="1"/>
</dbReference>
<keyword evidence="2" id="KW-0238">DNA-binding</keyword>
<dbReference type="PANTHER" id="PTHR43280">
    <property type="entry name" value="ARAC-FAMILY TRANSCRIPTIONAL REGULATOR"/>
    <property type="match status" value="1"/>
</dbReference>
<dbReference type="InterPro" id="IPR018060">
    <property type="entry name" value="HTH_AraC"/>
</dbReference>
<dbReference type="InterPro" id="IPR009057">
    <property type="entry name" value="Homeodomain-like_sf"/>
</dbReference>
<dbReference type="RefSeq" id="WP_317958630.1">
    <property type="nucleotide sequence ID" value="NZ_BSKO01000002.1"/>
</dbReference>
<dbReference type="SMART" id="SM00342">
    <property type="entry name" value="HTH_ARAC"/>
    <property type="match status" value="1"/>
</dbReference>
<evidence type="ECO:0000259" key="4">
    <source>
        <dbReference type="PROSITE" id="PS01124"/>
    </source>
</evidence>
<dbReference type="PRINTS" id="PR00032">
    <property type="entry name" value="HTHARAC"/>
</dbReference>
<dbReference type="SUPFAM" id="SSF46689">
    <property type="entry name" value="Homeodomain-like"/>
    <property type="match status" value="2"/>
</dbReference>
<dbReference type="Proteomes" id="UP001275436">
    <property type="component" value="Unassembled WGS sequence"/>
</dbReference>
<dbReference type="Pfam" id="PF12833">
    <property type="entry name" value="HTH_18"/>
    <property type="match status" value="1"/>
</dbReference>
<accession>A0ABQ5TNK9</accession>
<dbReference type="EMBL" id="BSKO01000002">
    <property type="protein sequence ID" value="GLO68393.1"/>
    <property type="molecule type" value="Genomic_DNA"/>
</dbReference>
<evidence type="ECO:0000256" key="2">
    <source>
        <dbReference type="ARBA" id="ARBA00023125"/>
    </source>
</evidence>
<proteinExistence type="predicted"/>
<name>A0ABQ5TNK9_9BACI</name>
<protein>
    <recommendedName>
        <fullName evidence="4">HTH araC/xylS-type domain-containing protein</fullName>
    </recommendedName>
</protein>
<evidence type="ECO:0000256" key="3">
    <source>
        <dbReference type="ARBA" id="ARBA00023163"/>
    </source>
</evidence>